<dbReference type="InterPro" id="IPR035906">
    <property type="entry name" value="MetI-like_sf"/>
</dbReference>
<dbReference type="PANTHER" id="PTHR43744">
    <property type="entry name" value="ABC TRANSPORTER PERMEASE PROTEIN MG189-RELATED-RELATED"/>
    <property type="match status" value="1"/>
</dbReference>
<keyword evidence="6 7" id="KW-0472">Membrane</keyword>
<organism evidence="9 10">
    <name type="scientific">Candidatus Caccosoma faecigallinarum</name>
    <dbReference type="NCBI Taxonomy" id="2840720"/>
    <lineage>
        <taxon>Bacteria</taxon>
        <taxon>Bacillati</taxon>
        <taxon>Bacillota</taxon>
        <taxon>Bacillota incertae sedis</taxon>
        <taxon>Candidatus Caccosoma</taxon>
    </lineage>
</organism>
<dbReference type="CDD" id="cd06261">
    <property type="entry name" value="TM_PBP2"/>
    <property type="match status" value="1"/>
</dbReference>
<feature type="transmembrane region" description="Helical" evidence="7">
    <location>
        <begin position="152"/>
        <end position="169"/>
    </location>
</feature>
<sequence length="289" mass="32112">MAFQVTQLNPKRFQANQIKFLVVLLLICAVMILPIIYIINQAFKPLDELFYFPPQLFVKNPTLSNFTELGRLARTTGLPWMRYVLNSIIISVIYVIGVLIITVLAAYAISKKQFKFKNTLFKINQLALMFVAVAVAVPNYLIISYLGLIDNFWVHIVPSLAVPVYLFLMKQYIDDGVPKEILESAKLDGANDLQIISKFVIPLVKPAVATIAILAFQNIWNSGGASLIYLTSESLKTLPYYLSLLQASAGIKATGVAAASSLITFVPNLIIFIVMQSRVMNTMAKSGIK</sequence>
<evidence type="ECO:0000256" key="1">
    <source>
        <dbReference type="ARBA" id="ARBA00004651"/>
    </source>
</evidence>
<reference evidence="9" key="2">
    <citation type="journal article" date="2021" name="PeerJ">
        <title>Extensive microbial diversity within the chicken gut microbiome revealed by metagenomics and culture.</title>
        <authorList>
            <person name="Gilroy R."/>
            <person name="Ravi A."/>
            <person name="Getino M."/>
            <person name="Pursley I."/>
            <person name="Horton D.L."/>
            <person name="Alikhan N.F."/>
            <person name="Baker D."/>
            <person name="Gharbi K."/>
            <person name="Hall N."/>
            <person name="Watson M."/>
            <person name="Adriaenssens E.M."/>
            <person name="Foster-Nyarko E."/>
            <person name="Jarju S."/>
            <person name="Secka A."/>
            <person name="Antonio M."/>
            <person name="Oren A."/>
            <person name="Chaudhuri R.R."/>
            <person name="La Ragione R."/>
            <person name="Hildebrand F."/>
            <person name="Pallen M.J."/>
        </authorList>
    </citation>
    <scope>NUCLEOTIDE SEQUENCE</scope>
    <source>
        <strain evidence="9">14508</strain>
    </source>
</reference>
<feature type="transmembrane region" description="Helical" evidence="7">
    <location>
        <begin position="126"/>
        <end position="146"/>
    </location>
</feature>
<feature type="transmembrane region" description="Helical" evidence="7">
    <location>
        <begin position="20"/>
        <end position="39"/>
    </location>
</feature>
<evidence type="ECO:0000256" key="5">
    <source>
        <dbReference type="ARBA" id="ARBA00022989"/>
    </source>
</evidence>
<evidence type="ECO:0000313" key="9">
    <source>
        <dbReference type="EMBL" id="HIT17694.1"/>
    </source>
</evidence>
<dbReference type="AlphaFoldDB" id="A0A9D1KAG0"/>
<feature type="transmembrane region" description="Helical" evidence="7">
    <location>
        <begin position="83"/>
        <end position="106"/>
    </location>
</feature>
<evidence type="ECO:0000256" key="7">
    <source>
        <dbReference type="SAM" id="Phobius"/>
    </source>
</evidence>
<evidence type="ECO:0000259" key="8">
    <source>
        <dbReference type="PROSITE" id="PS50928"/>
    </source>
</evidence>
<evidence type="ECO:0000256" key="4">
    <source>
        <dbReference type="ARBA" id="ARBA00022692"/>
    </source>
</evidence>
<feature type="transmembrane region" description="Helical" evidence="7">
    <location>
        <begin position="250"/>
        <end position="275"/>
    </location>
</feature>
<evidence type="ECO:0000313" key="10">
    <source>
        <dbReference type="Proteomes" id="UP000886893"/>
    </source>
</evidence>
<dbReference type="Proteomes" id="UP000886893">
    <property type="component" value="Unassembled WGS sequence"/>
</dbReference>
<keyword evidence="4 7" id="KW-0812">Transmembrane</keyword>
<evidence type="ECO:0000256" key="3">
    <source>
        <dbReference type="ARBA" id="ARBA00022475"/>
    </source>
</evidence>
<comment type="subcellular location">
    <subcellularLocation>
        <location evidence="1">Cell membrane</location>
        <topology evidence="1">Multi-pass membrane protein</topology>
    </subcellularLocation>
</comment>
<gene>
    <name evidence="9" type="ORF">IAD04_04915</name>
</gene>
<evidence type="ECO:0000256" key="2">
    <source>
        <dbReference type="ARBA" id="ARBA00022448"/>
    </source>
</evidence>
<proteinExistence type="predicted"/>
<dbReference type="SUPFAM" id="SSF161098">
    <property type="entry name" value="MetI-like"/>
    <property type="match status" value="1"/>
</dbReference>
<dbReference type="GO" id="GO:0005886">
    <property type="term" value="C:plasma membrane"/>
    <property type="evidence" value="ECO:0007669"/>
    <property type="project" value="UniProtKB-SubCell"/>
</dbReference>
<protein>
    <submittedName>
        <fullName evidence="9">Carbohydrate ABC transporter permease</fullName>
    </submittedName>
</protein>
<keyword evidence="2" id="KW-0813">Transport</keyword>
<dbReference type="Gene3D" id="1.10.3720.10">
    <property type="entry name" value="MetI-like"/>
    <property type="match status" value="1"/>
</dbReference>
<feature type="transmembrane region" description="Helical" evidence="7">
    <location>
        <begin position="207"/>
        <end position="230"/>
    </location>
</feature>
<dbReference type="PANTHER" id="PTHR43744:SF1">
    <property type="entry name" value="BINDING-PROTEIN-DEPENDENT TRANSPORT SYSTEMS INNER MEMBRANE COMPONENT"/>
    <property type="match status" value="1"/>
</dbReference>
<dbReference type="EMBL" id="DVKI01000152">
    <property type="protein sequence ID" value="HIT17694.1"/>
    <property type="molecule type" value="Genomic_DNA"/>
</dbReference>
<keyword evidence="5 7" id="KW-1133">Transmembrane helix</keyword>
<accession>A0A9D1KAG0</accession>
<dbReference type="GO" id="GO:0055085">
    <property type="term" value="P:transmembrane transport"/>
    <property type="evidence" value="ECO:0007669"/>
    <property type="project" value="InterPro"/>
</dbReference>
<name>A0A9D1KAG0_9FIRM</name>
<keyword evidence="3" id="KW-1003">Cell membrane</keyword>
<dbReference type="PROSITE" id="PS50928">
    <property type="entry name" value="ABC_TM1"/>
    <property type="match status" value="1"/>
</dbReference>
<reference evidence="9" key="1">
    <citation type="submission" date="2020-10" db="EMBL/GenBank/DDBJ databases">
        <authorList>
            <person name="Gilroy R."/>
        </authorList>
    </citation>
    <scope>NUCLEOTIDE SEQUENCE</scope>
    <source>
        <strain evidence="9">14508</strain>
    </source>
</reference>
<dbReference type="InterPro" id="IPR000515">
    <property type="entry name" value="MetI-like"/>
</dbReference>
<evidence type="ECO:0000256" key="6">
    <source>
        <dbReference type="ARBA" id="ARBA00023136"/>
    </source>
</evidence>
<comment type="caution">
    <text evidence="9">The sequence shown here is derived from an EMBL/GenBank/DDBJ whole genome shotgun (WGS) entry which is preliminary data.</text>
</comment>
<feature type="domain" description="ABC transmembrane type-1" evidence="8">
    <location>
        <begin position="84"/>
        <end position="275"/>
    </location>
</feature>